<evidence type="ECO:0000256" key="2">
    <source>
        <dbReference type="ARBA" id="ARBA00022801"/>
    </source>
</evidence>
<proteinExistence type="inferred from homology"/>
<feature type="domain" description="Glycosyl hydrolases family 39 N-terminal catalytic" evidence="4">
    <location>
        <begin position="162"/>
        <end position="319"/>
    </location>
</feature>
<dbReference type="SUPFAM" id="SSF51445">
    <property type="entry name" value="(Trans)glycosidases"/>
    <property type="match status" value="1"/>
</dbReference>
<comment type="similarity">
    <text evidence="1">Belongs to the glycosyl hydrolase 39 family.</text>
</comment>
<accession>A0ABR8AFP0</accession>
<sequence>MFLNFSFFRRFLPLCLGSFLLIIFSQPALSEEVGISVNWSQQLTNPITSKPLVSTPLHFGLNSYQGNIPGIANVGGNTNYRNGVNAMRPGLIRYHYAGQMKDSTTDKRGWVKNPNSANFSWDVEKITAAMNGAYPHSPAIMMNLVNFPAYLTDSSGALKPSEYKRYGQFCAELVRILNIQLQKKIKYWEVTNELDSKPYYRNNMAEVGKIFAIAAREMRKVDPTIKIGGPAFAQSYTPARIEAFVSTAFPELDFISYHTYSTGSKTNNTTDIWNSAQKTVGAATNYMRNSVKKFTAKPIEYFHNEYNISWSPPDQRMTNHVSAIFDALAARSILYAGATGATAWNEADGWYGKLGASPSFPRRPASWVFEYLNQGFYGKVLESTSTNSSALVPLAVLGESDGQKSLSLMLVNRSSVNVSARLKMIAPQSWALPGASGQKIQLYKVNQNGSSSVASSTLPSSIIRGQAFTVEPNSILFLTVKPN</sequence>
<keyword evidence="3" id="KW-0326">Glycosidase</keyword>
<dbReference type="Gene3D" id="3.20.20.80">
    <property type="entry name" value="Glycosidases"/>
    <property type="match status" value="1"/>
</dbReference>
<reference evidence="5 6" key="1">
    <citation type="journal article" date="2020" name="ISME J.">
        <title>Comparative genomics reveals insights into cyanobacterial evolution and habitat adaptation.</title>
        <authorList>
            <person name="Chen M.Y."/>
            <person name="Teng W.K."/>
            <person name="Zhao L."/>
            <person name="Hu C.X."/>
            <person name="Zhou Y.K."/>
            <person name="Han B.P."/>
            <person name="Song L.R."/>
            <person name="Shu W.S."/>
        </authorList>
    </citation>
    <scope>NUCLEOTIDE SEQUENCE [LARGE SCALE GENOMIC DNA]</scope>
    <source>
        <strain evidence="5 6">FACHB-288</strain>
    </source>
</reference>
<protein>
    <recommendedName>
        <fullName evidence="4">Glycosyl hydrolases family 39 N-terminal catalytic domain-containing protein</fullName>
    </recommendedName>
</protein>
<dbReference type="InterPro" id="IPR049166">
    <property type="entry name" value="GH39_cat"/>
</dbReference>
<name>A0ABR8AFP0_9CYAN</name>
<evidence type="ECO:0000256" key="1">
    <source>
        <dbReference type="ARBA" id="ARBA00008875"/>
    </source>
</evidence>
<evidence type="ECO:0000259" key="4">
    <source>
        <dbReference type="Pfam" id="PF01229"/>
    </source>
</evidence>
<keyword evidence="2" id="KW-0378">Hydrolase</keyword>
<dbReference type="Proteomes" id="UP000658514">
    <property type="component" value="Unassembled WGS sequence"/>
</dbReference>
<comment type="caution">
    <text evidence="5">The sequence shown here is derived from an EMBL/GenBank/DDBJ whole genome shotgun (WGS) entry which is preliminary data.</text>
</comment>
<organism evidence="5 6">
    <name type="scientific">Calothrix parietina FACHB-288</name>
    <dbReference type="NCBI Taxonomy" id="2692896"/>
    <lineage>
        <taxon>Bacteria</taxon>
        <taxon>Bacillati</taxon>
        <taxon>Cyanobacteriota</taxon>
        <taxon>Cyanophyceae</taxon>
        <taxon>Nostocales</taxon>
        <taxon>Calotrichaceae</taxon>
        <taxon>Calothrix</taxon>
    </lineage>
</organism>
<keyword evidence="6" id="KW-1185">Reference proteome</keyword>
<dbReference type="Pfam" id="PF01229">
    <property type="entry name" value="Glyco_hydro_39"/>
    <property type="match status" value="1"/>
</dbReference>
<evidence type="ECO:0000313" key="6">
    <source>
        <dbReference type="Proteomes" id="UP000658514"/>
    </source>
</evidence>
<dbReference type="RefSeq" id="WP_190545303.1">
    <property type="nucleotide sequence ID" value="NZ_CAWPNO010000068.1"/>
</dbReference>
<evidence type="ECO:0000256" key="3">
    <source>
        <dbReference type="ARBA" id="ARBA00023295"/>
    </source>
</evidence>
<gene>
    <name evidence="5" type="ORF">H6G24_21270</name>
</gene>
<dbReference type="InterPro" id="IPR017853">
    <property type="entry name" value="GH"/>
</dbReference>
<dbReference type="EMBL" id="JACJQH010000035">
    <property type="protein sequence ID" value="MBD2198010.1"/>
    <property type="molecule type" value="Genomic_DNA"/>
</dbReference>
<evidence type="ECO:0000313" key="5">
    <source>
        <dbReference type="EMBL" id="MBD2198010.1"/>
    </source>
</evidence>